<dbReference type="Pfam" id="PF14542">
    <property type="entry name" value="Acetyltransf_CG"/>
    <property type="match status" value="1"/>
</dbReference>
<evidence type="ECO:0000259" key="1">
    <source>
        <dbReference type="PROSITE" id="PS51186"/>
    </source>
</evidence>
<feature type="domain" description="N-acetyltransferase" evidence="1">
    <location>
        <begin position="1"/>
        <end position="92"/>
    </location>
</feature>
<evidence type="ECO:0000313" key="6">
    <source>
        <dbReference type="EMBL" id="REA82654.1"/>
    </source>
</evidence>
<dbReference type="PANTHER" id="PTHR31435">
    <property type="entry name" value="PROTEIN NATD1"/>
    <property type="match status" value="1"/>
</dbReference>
<gene>
    <name evidence="4" type="ORF">DD902_06770</name>
    <name evidence="5" type="ORF">DD924_00895</name>
    <name evidence="6" type="ORF">DV961_04335</name>
    <name evidence="3" type="ORF">EGV54_03930</name>
</gene>
<dbReference type="AlphaFoldDB" id="A0A1B1P4J1"/>
<dbReference type="EMBL" id="QQPC01000023">
    <property type="protein sequence ID" value="REA82654.1"/>
    <property type="molecule type" value="Genomic_DNA"/>
</dbReference>
<evidence type="ECO:0000313" key="3">
    <source>
        <dbReference type="EMBL" id="EGQ4384244.1"/>
    </source>
</evidence>
<accession>A0A1B1P4J1</accession>
<proteinExistence type="predicted"/>
<keyword evidence="10" id="KW-1185">Reference proteome</keyword>
<evidence type="ECO:0000313" key="9">
    <source>
        <dbReference type="Proteomes" id="UP000256409"/>
    </source>
</evidence>
<evidence type="ECO:0000313" key="8">
    <source>
        <dbReference type="Proteomes" id="UP000246800"/>
    </source>
</evidence>
<dbReference type="Proteomes" id="UP000246800">
    <property type="component" value="Unassembled WGS sequence"/>
</dbReference>
<dbReference type="PROSITE" id="PS51186">
    <property type="entry name" value="GNAT"/>
    <property type="match status" value="1"/>
</dbReference>
<dbReference type="InterPro" id="IPR031165">
    <property type="entry name" value="GNAT_YJDJ"/>
</dbReference>
<evidence type="ECO:0000313" key="7">
    <source>
        <dbReference type="Proteomes" id="UP000246351"/>
    </source>
</evidence>
<dbReference type="SUPFAM" id="SSF55729">
    <property type="entry name" value="Acyl-CoA N-acyltransferases (Nat)"/>
    <property type="match status" value="1"/>
</dbReference>
<dbReference type="STRING" id="937773.SPSINT_0014"/>
<dbReference type="OrthoDB" id="9793389at2"/>
<name>A0A1B1P4J1_STAPS</name>
<evidence type="ECO:0000313" key="5">
    <source>
        <dbReference type="EMBL" id="PWZ99773.1"/>
    </source>
</evidence>
<dbReference type="Proteomes" id="UP000246351">
    <property type="component" value="Unassembled WGS sequence"/>
</dbReference>
<reference evidence="7 8" key="1">
    <citation type="journal article" date="2018" name="Vet. Microbiol.">
        <title>Clonal diversity and geographic distribution of methicillin-resistant Staphylococcus pseudintermedius from Australian animals: Discovery of novel sequence types.</title>
        <authorList>
            <person name="Worthing K.A."/>
            <person name="Abraham S."/>
            <person name="Coombs G.W."/>
            <person name="Pang S."/>
            <person name="Saputra S."/>
            <person name="Jordan D."/>
            <person name="Trott D.J."/>
            <person name="Norris J.M."/>
        </authorList>
    </citation>
    <scope>NUCLEOTIDE SEQUENCE [LARGE SCALE GENOMIC DNA]</scope>
    <source>
        <strain evidence="4 8">ST525 1</strain>
        <strain evidence="5 7">ST71 3</strain>
    </source>
</reference>
<dbReference type="Proteomes" id="UP000600220">
    <property type="component" value="Unassembled WGS sequence"/>
</dbReference>
<dbReference type="EMBL" id="QEIT01000031">
    <property type="protein sequence ID" value="PWZ74976.1"/>
    <property type="molecule type" value="Genomic_DNA"/>
</dbReference>
<dbReference type="EMBL" id="AAXKXX010000003">
    <property type="protein sequence ID" value="EGQ4384244.1"/>
    <property type="molecule type" value="Genomic_DNA"/>
</dbReference>
<evidence type="ECO:0000259" key="2">
    <source>
        <dbReference type="PROSITE" id="PS51729"/>
    </source>
</evidence>
<dbReference type="InterPro" id="IPR045057">
    <property type="entry name" value="Gcn5-rel_NAT"/>
</dbReference>
<dbReference type="Proteomes" id="UP000256409">
    <property type="component" value="Unassembled WGS sequence"/>
</dbReference>
<reference evidence="3 10" key="4">
    <citation type="submission" date="2018-11" db="EMBL/GenBank/DDBJ databases">
        <authorList>
            <consortium name="Veterinary Laboratory Investigation and Response Network"/>
        </authorList>
    </citation>
    <scope>NUCLEOTIDE SEQUENCE [LARGE SCALE GENOMIC DNA]</scope>
    <source>
        <strain evidence="3 10">SPSE-18-VL-LA-PA-Ryan-0021</strain>
    </source>
</reference>
<reference evidence="9" key="3">
    <citation type="journal article" date="2018" name="Vet. Microbiol.">
        <title>Molecular epidemiology of methicillin-resistant staphylococci amongst veterinary personnel, personnel-owned pets, patients and the hospital environment of two companion animal veterinary hospitals.</title>
        <authorList>
            <person name="Worthing K.A."/>
            <person name="Brown J."/>
            <person name="Gerber L."/>
            <person name="Abraham S."/>
            <person name="Trott D."/>
            <person name="Norris J.M."/>
        </authorList>
    </citation>
    <scope>NUCLEOTIDE SEQUENCE [LARGE SCALE GENOMIC DNA]</scope>
    <source>
        <strain evidence="9">ST496-2</strain>
    </source>
</reference>
<sequence length="92" mass="10066">MMAEVKKGHNKYYVGDSESNPEAIMTYVPGGTQIIIDHTVVGDSLRGQGVGKQLVEAAVKDARENNFKIHATCPFAKSVLERTPEYHDVYGG</sequence>
<keyword evidence="5" id="KW-0808">Transferase</keyword>
<dbReference type="EMBL" id="QEIV01000058">
    <property type="protein sequence ID" value="PWZ99773.1"/>
    <property type="molecule type" value="Genomic_DNA"/>
</dbReference>
<reference evidence="6" key="2">
    <citation type="journal article" date="2018" name="Vet. Microbiol.">
        <title>Methicillin-resistant staphylococci amongst veterinary personnel, personnel-owned pets, patients and the hospital environment of two small animal veterinary hospitals.</title>
        <authorList>
            <person name="Worthing K.A."/>
            <person name="Brown J."/>
            <person name="Gerber L."/>
            <person name="Abraham S."/>
            <person name="Trott D."/>
            <person name="Norris J.M."/>
        </authorList>
    </citation>
    <scope>NUCLEOTIDE SEQUENCE</scope>
    <source>
        <strain evidence="6">ST496-2</strain>
    </source>
</reference>
<dbReference type="InterPro" id="IPR000182">
    <property type="entry name" value="GNAT_dom"/>
</dbReference>
<feature type="domain" description="N-acetyltransferase" evidence="2">
    <location>
        <begin position="4"/>
        <end position="91"/>
    </location>
</feature>
<dbReference type="PROSITE" id="PS51729">
    <property type="entry name" value="GNAT_YJDJ"/>
    <property type="match status" value="1"/>
</dbReference>
<dbReference type="PANTHER" id="PTHR31435:SF10">
    <property type="entry name" value="BSR4717 PROTEIN"/>
    <property type="match status" value="1"/>
</dbReference>
<dbReference type="GO" id="GO:0016747">
    <property type="term" value="F:acyltransferase activity, transferring groups other than amino-acyl groups"/>
    <property type="evidence" value="ECO:0007669"/>
    <property type="project" value="InterPro"/>
</dbReference>
<dbReference type="CDD" id="cd04301">
    <property type="entry name" value="NAT_SF"/>
    <property type="match status" value="1"/>
</dbReference>
<dbReference type="Gene3D" id="3.40.630.30">
    <property type="match status" value="1"/>
</dbReference>
<comment type="caution">
    <text evidence="5">The sequence shown here is derived from an EMBL/GenBank/DDBJ whole genome shotgun (WGS) entry which is preliminary data.</text>
</comment>
<dbReference type="eggNOG" id="COG2388">
    <property type="taxonomic scope" value="Bacteria"/>
</dbReference>
<dbReference type="InterPro" id="IPR016181">
    <property type="entry name" value="Acyl_CoA_acyltransferase"/>
</dbReference>
<evidence type="ECO:0000313" key="4">
    <source>
        <dbReference type="EMBL" id="PWZ74976.1"/>
    </source>
</evidence>
<protein>
    <submittedName>
        <fullName evidence="5">N-acetyltransferase</fullName>
    </submittedName>
</protein>
<organism evidence="5 7">
    <name type="scientific">Staphylococcus pseudintermedius</name>
    <dbReference type="NCBI Taxonomy" id="283734"/>
    <lineage>
        <taxon>Bacteria</taxon>
        <taxon>Bacillati</taxon>
        <taxon>Bacillota</taxon>
        <taxon>Bacilli</taxon>
        <taxon>Bacillales</taxon>
        <taxon>Staphylococcaceae</taxon>
        <taxon>Staphylococcus</taxon>
        <taxon>Staphylococcus intermedius group</taxon>
    </lineage>
</organism>
<evidence type="ECO:0000313" key="10">
    <source>
        <dbReference type="Proteomes" id="UP000600220"/>
    </source>
</evidence>